<accession>A0ABN7VI40</accession>
<name>A0ABN7VI40_GIGMA</name>
<evidence type="ECO:0000313" key="1">
    <source>
        <dbReference type="EMBL" id="CAG8768897.1"/>
    </source>
</evidence>
<keyword evidence="2" id="KW-1185">Reference proteome</keyword>
<dbReference type="Proteomes" id="UP000789901">
    <property type="component" value="Unassembled WGS sequence"/>
</dbReference>
<protein>
    <submittedName>
        <fullName evidence="1">26843_t:CDS:1</fullName>
    </submittedName>
</protein>
<dbReference type="EMBL" id="CAJVQB010014516">
    <property type="protein sequence ID" value="CAG8768897.1"/>
    <property type="molecule type" value="Genomic_DNA"/>
</dbReference>
<proteinExistence type="predicted"/>
<reference evidence="1 2" key="1">
    <citation type="submission" date="2021-06" db="EMBL/GenBank/DDBJ databases">
        <authorList>
            <person name="Kallberg Y."/>
            <person name="Tangrot J."/>
            <person name="Rosling A."/>
        </authorList>
    </citation>
    <scope>NUCLEOTIDE SEQUENCE [LARGE SCALE GENOMIC DNA]</scope>
    <source>
        <strain evidence="1 2">120-4 pot B 10/14</strain>
    </source>
</reference>
<evidence type="ECO:0000313" key="2">
    <source>
        <dbReference type="Proteomes" id="UP000789901"/>
    </source>
</evidence>
<gene>
    <name evidence="1" type="ORF">GMARGA_LOCUS18305</name>
</gene>
<sequence>MADASLNELINKIITEEKEIKKYEYSLFSDFIAISYGSFGTVRKAKWENSTIVLKSITIDANKIDNGVTTETTRAINTTGIISNETTINRTIITKETPIRAFGN</sequence>
<organism evidence="1 2">
    <name type="scientific">Gigaspora margarita</name>
    <dbReference type="NCBI Taxonomy" id="4874"/>
    <lineage>
        <taxon>Eukaryota</taxon>
        <taxon>Fungi</taxon>
        <taxon>Fungi incertae sedis</taxon>
        <taxon>Mucoromycota</taxon>
        <taxon>Glomeromycotina</taxon>
        <taxon>Glomeromycetes</taxon>
        <taxon>Diversisporales</taxon>
        <taxon>Gigasporaceae</taxon>
        <taxon>Gigaspora</taxon>
    </lineage>
</organism>
<comment type="caution">
    <text evidence="1">The sequence shown here is derived from an EMBL/GenBank/DDBJ whole genome shotgun (WGS) entry which is preliminary data.</text>
</comment>